<dbReference type="Pfam" id="PF03080">
    <property type="entry name" value="Neprosin"/>
    <property type="match status" value="1"/>
</dbReference>
<dbReference type="PANTHER" id="PTHR31589">
    <property type="entry name" value="PROTEIN, PUTATIVE (DUF239)-RELATED-RELATED"/>
    <property type="match status" value="1"/>
</dbReference>
<organism evidence="3 4">
    <name type="scientific">Eragrostis curvula</name>
    <name type="common">weeping love grass</name>
    <dbReference type="NCBI Taxonomy" id="38414"/>
    <lineage>
        <taxon>Eukaryota</taxon>
        <taxon>Viridiplantae</taxon>
        <taxon>Streptophyta</taxon>
        <taxon>Embryophyta</taxon>
        <taxon>Tracheophyta</taxon>
        <taxon>Spermatophyta</taxon>
        <taxon>Magnoliopsida</taxon>
        <taxon>Liliopsida</taxon>
        <taxon>Poales</taxon>
        <taxon>Poaceae</taxon>
        <taxon>PACMAD clade</taxon>
        <taxon>Chloridoideae</taxon>
        <taxon>Eragrostideae</taxon>
        <taxon>Eragrostidinae</taxon>
        <taxon>Eragrostis</taxon>
    </lineage>
</organism>
<comment type="caution">
    <text evidence="3">The sequence shown here is derived from an EMBL/GenBank/DDBJ whole genome shotgun (WGS) entry which is preliminary data.</text>
</comment>
<reference evidence="3 4" key="1">
    <citation type="journal article" date="2019" name="Sci. Rep.">
        <title>A high-quality genome of Eragrostis curvula grass provides insights into Poaceae evolution and supports new strategies to enhance forage quality.</title>
        <authorList>
            <person name="Carballo J."/>
            <person name="Santos B.A.C.M."/>
            <person name="Zappacosta D."/>
            <person name="Garbus I."/>
            <person name="Selva J.P."/>
            <person name="Gallo C.A."/>
            <person name="Diaz A."/>
            <person name="Albertini E."/>
            <person name="Caccamo M."/>
            <person name="Echenique V."/>
        </authorList>
    </citation>
    <scope>NUCLEOTIDE SEQUENCE [LARGE SCALE GENOMIC DNA]</scope>
    <source>
        <strain evidence="4">cv. Victoria</strain>
        <tissue evidence="3">Leaf</tissue>
    </source>
</reference>
<protein>
    <recommendedName>
        <fullName evidence="2">Neprosin PEP catalytic domain-containing protein</fullName>
    </recommendedName>
</protein>
<keyword evidence="4" id="KW-1185">Reference proteome</keyword>
<dbReference type="PROSITE" id="PS52045">
    <property type="entry name" value="NEPROSIN_PEP_CD"/>
    <property type="match status" value="1"/>
</dbReference>
<name>A0A5J9U3P6_9POAL</name>
<evidence type="ECO:0000313" key="4">
    <source>
        <dbReference type="Proteomes" id="UP000324897"/>
    </source>
</evidence>
<keyword evidence="1" id="KW-0732">Signal</keyword>
<dbReference type="InterPro" id="IPR004314">
    <property type="entry name" value="Neprosin"/>
</dbReference>
<dbReference type="AlphaFoldDB" id="A0A5J9U3P6"/>
<evidence type="ECO:0000259" key="2">
    <source>
        <dbReference type="PROSITE" id="PS52045"/>
    </source>
</evidence>
<feature type="signal peptide" evidence="1">
    <location>
        <begin position="1"/>
        <end position="26"/>
    </location>
</feature>
<feature type="chain" id="PRO_5023879112" description="Neprosin PEP catalytic domain-containing protein" evidence="1">
    <location>
        <begin position="27"/>
        <end position="306"/>
    </location>
</feature>
<dbReference type="EMBL" id="RWGY01000029">
    <property type="protein sequence ID" value="TVU18175.1"/>
    <property type="molecule type" value="Genomic_DNA"/>
</dbReference>
<dbReference type="PANTHER" id="PTHR31589:SF236">
    <property type="entry name" value="NEPROSIN DOMAIN-CONTAINING PROTEIN"/>
    <property type="match status" value="1"/>
</dbReference>
<accession>A0A5J9U3P6</accession>
<dbReference type="PROSITE" id="PS51257">
    <property type="entry name" value="PROKAR_LIPOPROTEIN"/>
    <property type="match status" value="1"/>
</dbReference>
<dbReference type="Proteomes" id="UP000324897">
    <property type="component" value="Chromosome 7"/>
</dbReference>
<sequence>MGKSQRQISCLSVLLLVNTITGGCFPSYKQKNLTMPWPSETHPQFYWPSEGMTPNQDSTAFIYATSHVWFPGSGNNYYGAEATLDVYGLSLEPGQFSQAGIWIVNRGDGQPSSLKGIQAGWHVSPAFYNDSRTHFFTDWTNSGADKDCTNMHCPGFHKTSSSVSPGDVINPVSGSNGDKKYITIRLLKDKSTGDWHVHYGFNGPPKPVGYFPKSLLTGLVGQPVEISFCGLVYHRKPKPSPPMGNGNLPSSGSAASFSGLKLIDKDGNDHPVTTDMSTRMNVPACYPITSIDSGGRFFYGGPGCQD</sequence>
<dbReference type="Gramene" id="TVU18175">
    <property type="protein sequence ID" value="TVU18175"/>
    <property type="gene ID" value="EJB05_34254"/>
</dbReference>
<gene>
    <name evidence="3" type="ORF">EJB05_34254</name>
</gene>
<evidence type="ECO:0000313" key="3">
    <source>
        <dbReference type="EMBL" id="TVU18175.1"/>
    </source>
</evidence>
<evidence type="ECO:0000256" key="1">
    <source>
        <dbReference type="SAM" id="SignalP"/>
    </source>
</evidence>
<dbReference type="OrthoDB" id="677500at2759"/>
<dbReference type="InterPro" id="IPR053168">
    <property type="entry name" value="Glutamic_endopeptidase"/>
</dbReference>
<proteinExistence type="predicted"/>
<feature type="domain" description="Neprosin PEP catalytic" evidence="2">
    <location>
        <begin position="52"/>
        <end position="305"/>
    </location>
</feature>
<dbReference type="Gene3D" id="3.90.1320.10">
    <property type="entry name" value="Outer-capsid protein sigma 3, large lobe"/>
    <property type="match status" value="1"/>
</dbReference>